<evidence type="ECO:0000313" key="3">
    <source>
        <dbReference type="Proteomes" id="UP000479710"/>
    </source>
</evidence>
<accession>A0A6G1CGP0</accession>
<feature type="region of interest" description="Disordered" evidence="1">
    <location>
        <begin position="1"/>
        <end position="47"/>
    </location>
</feature>
<reference evidence="2 3" key="1">
    <citation type="submission" date="2019-11" db="EMBL/GenBank/DDBJ databases">
        <title>Whole genome sequence of Oryza granulata.</title>
        <authorList>
            <person name="Li W."/>
        </authorList>
    </citation>
    <scope>NUCLEOTIDE SEQUENCE [LARGE SCALE GENOMIC DNA]</scope>
    <source>
        <strain evidence="3">cv. Menghai</strain>
        <tissue evidence="2">Leaf</tissue>
    </source>
</reference>
<name>A0A6G1CGP0_9ORYZ</name>
<proteinExistence type="predicted"/>
<sequence>MTRRRASGRASGRSDDLHGGAVETEVDGAGGDPEALTAANATPDLFRGRDPMLKETGCRPSHFLKQWGGARGAGGGLASPN</sequence>
<dbReference type="AlphaFoldDB" id="A0A6G1CGP0"/>
<gene>
    <name evidence="2" type="ORF">E2562_015946</name>
</gene>
<organism evidence="2 3">
    <name type="scientific">Oryza meyeriana var. granulata</name>
    <dbReference type="NCBI Taxonomy" id="110450"/>
    <lineage>
        <taxon>Eukaryota</taxon>
        <taxon>Viridiplantae</taxon>
        <taxon>Streptophyta</taxon>
        <taxon>Embryophyta</taxon>
        <taxon>Tracheophyta</taxon>
        <taxon>Spermatophyta</taxon>
        <taxon>Magnoliopsida</taxon>
        <taxon>Liliopsida</taxon>
        <taxon>Poales</taxon>
        <taxon>Poaceae</taxon>
        <taxon>BOP clade</taxon>
        <taxon>Oryzoideae</taxon>
        <taxon>Oryzeae</taxon>
        <taxon>Oryzinae</taxon>
        <taxon>Oryza</taxon>
        <taxon>Oryza meyeriana</taxon>
    </lineage>
</organism>
<evidence type="ECO:0000256" key="1">
    <source>
        <dbReference type="SAM" id="MobiDB-lite"/>
    </source>
</evidence>
<protein>
    <submittedName>
        <fullName evidence="2">Uncharacterized protein</fullName>
    </submittedName>
</protein>
<keyword evidence="3" id="KW-1185">Reference proteome</keyword>
<dbReference type="Proteomes" id="UP000479710">
    <property type="component" value="Unassembled WGS sequence"/>
</dbReference>
<evidence type="ECO:0000313" key="2">
    <source>
        <dbReference type="EMBL" id="KAF0899300.1"/>
    </source>
</evidence>
<comment type="caution">
    <text evidence="2">The sequence shown here is derived from an EMBL/GenBank/DDBJ whole genome shotgun (WGS) entry which is preliminary data.</text>
</comment>
<dbReference type="EMBL" id="SPHZ02000009">
    <property type="protein sequence ID" value="KAF0899300.1"/>
    <property type="molecule type" value="Genomic_DNA"/>
</dbReference>